<protein>
    <submittedName>
        <fullName evidence="1">Uncharacterized protein</fullName>
    </submittedName>
</protein>
<gene>
    <name evidence="1" type="ORF">BDM02DRAFT_3107457</name>
</gene>
<keyword evidence="2" id="KW-1185">Reference proteome</keyword>
<organism evidence="1 2">
    <name type="scientific">Thelephora ganbajun</name>
    <name type="common">Ganba fungus</name>
    <dbReference type="NCBI Taxonomy" id="370292"/>
    <lineage>
        <taxon>Eukaryota</taxon>
        <taxon>Fungi</taxon>
        <taxon>Dikarya</taxon>
        <taxon>Basidiomycota</taxon>
        <taxon>Agaricomycotina</taxon>
        <taxon>Agaricomycetes</taxon>
        <taxon>Thelephorales</taxon>
        <taxon>Thelephoraceae</taxon>
        <taxon>Thelephora</taxon>
    </lineage>
</organism>
<reference evidence="1" key="2">
    <citation type="journal article" date="2020" name="Nat. Commun.">
        <title>Large-scale genome sequencing of mycorrhizal fungi provides insights into the early evolution of symbiotic traits.</title>
        <authorList>
            <person name="Miyauchi S."/>
            <person name="Kiss E."/>
            <person name="Kuo A."/>
            <person name="Drula E."/>
            <person name="Kohler A."/>
            <person name="Sanchez-Garcia M."/>
            <person name="Morin E."/>
            <person name="Andreopoulos B."/>
            <person name="Barry K.W."/>
            <person name="Bonito G."/>
            <person name="Buee M."/>
            <person name="Carver A."/>
            <person name="Chen C."/>
            <person name="Cichocki N."/>
            <person name="Clum A."/>
            <person name="Culley D."/>
            <person name="Crous P.W."/>
            <person name="Fauchery L."/>
            <person name="Girlanda M."/>
            <person name="Hayes R.D."/>
            <person name="Keri Z."/>
            <person name="LaButti K."/>
            <person name="Lipzen A."/>
            <person name="Lombard V."/>
            <person name="Magnuson J."/>
            <person name="Maillard F."/>
            <person name="Murat C."/>
            <person name="Nolan M."/>
            <person name="Ohm R.A."/>
            <person name="Pangilinan J."/>
            <person name="Pereira M.F."/>
            <person name="Perotto S."/>
            <person name="Peter M."/>
            <person name="Pfister S."/>
            <person name="Riley R."/>
            <person name="Sitrit Y."/>
            <person name="Stielow J.B."/>
            <person name="Szollosi G."/>
            <person name="Zifcakova L."/>
            <person name="Stursova M."/>
            <person name="Spatafora J.W."/>
            <person name="Tedersoo L."/>
            <person name="Vaario L.M."/>
            <person name="Yamada A."/>
            <person name="Yan M."/>
            <person name="Wang P."/>
            <person name="Xu J."/>
            <person name="Bruns T."/>
            <person name="Baldrian P."/>
            <person name="Vilgalys R."/>
            <person name="Dunand C."/>
            <person name="Henrissat B."/>
            <person name="Grigoriev I.V."/>
            <person name="Hibbett D."/>
            <person name="Nagy L.G."/>
            <person name="Martin F.M."/>
        </authorList>
    </citation>
    <scope>NUCLEOTIDE SEQUENCE</scope>
    <source>
        <strain evidence="1">P2</strain>
    </source>
</reference>
<dbReference type="Proteomes" id="UP000886501">
    <property type="component" value="Unassembled WGS sequence"/>
</dbReference>
<evidence type="ECO:0000313" key="1">
    <source>
        <dbReference type="EMBL" id="KAF9653544.1"/>
    </source>
</evidence>
<reference evidence="1" key="1">
    <citation type="submission" date="2019-10" db="EMBL/GenBank/DDBJ databases">
        <authorList>
            <consortium name="DOE Joint Genome Institute"/>
            <person name="Kuo A."/>
            <person name="Miyauchi S."/>
            <person name="Kiss E."/>
            <person name="Drula E."/>
            <person name="Kohler A."/>
            <person name="Sanchez-Garcia M."/>
            <person name="Andreopoulos B."/>
            <person name="Barry K.W."/>
            <person name="Bonito G."/>
            <person name="Buee M."/>
            <person name="Carver A."/>
            <person name="Chen C."/>
            <person name="Cichocki N."/>
            <person name="Clum A."/>
            <person name="Culley D."/>
            <person name="Crous P.W."/>
            <person name="Fauchery L."/>
            <person name="Girlanda M."/>
            <person name="Hayes R."/>
            <person name="Keri Z."/>
            <person name="Labutti K."/>
            <person name="Lipzen A."/>
            <person name="Lombard V."/>
            <person name="Magnuson J."/>
            <person name="Maillard F."/>
            <person name="Morin E."/>
            <person name="Murat C."/>
            <person name="Nolan M."/>
            <person name="Ohm R."/>
            <person name="Pangilinan J."/>
            <person name="Pereira M."/>
            <person name="Perotto S."/>
            <person name="Peter M."/>
            <person name="Riley R."/>
            <person name="Sitrit Y."/>
            <person name="Stielow B."/>
            <person name="Szollosi G."/>
            <person name="Zifcakova L."/>
            <person name="Stursova M."/>
            <person name="Spatafora J.W."/>
            <person name="Tedersoo L."/>
            <person name="Vaario L.-M."/>
            <person name="Yamada A."/>
            <person name="Yan M."/>
            <person name="Wang P."/>
            <person name="Xu J."/>
            <person name="Bruns T."/>
            <person name="Baldrian P."/>
            <person name="Vilgalys R."/>
            <person name="Henrissat B."/>
            <person name="Grigoriev I.V."/>
            <person name="Hibbett D."/>
            <person name="Nagy L.G."/>
            <person name="Martin F.M."/>
        </authorList>
    </citation>
    <scope>NUCLEOTIDE SEQUENCE</scope>
    <source>
        <strain evidence="1">P2</strain>
    </source>
</reference>
<name>A0ACB6ZVT2_THEGA</name>
<evidence type="ECO:0000313" key="2">
    <source>
        <dbReference type="Proteomes" id="UP000886501"/>
    </source>
</evidence>
<comment type="caution">
    <text evidence="1">The sequence shown here is derived from an EMBL/GenBank/DDBJ whole genome shotgun (WGS) entry which is preliminary data.</text>
</comment>
<dbReference type="EMBL" id="MU117963">
    <property type="protein sequence ID" value="KAF9653544.1"/>
    <property type="molecule type" value="Genomic_DNA"/>
</dbReference>
<accession>A0ACB6ZVT2</accession>
<sequence length="112" mass="12215">MTNNTVTPTERLLQVAKTRPFAPAVRHGSSTWSYAALWARVRELAKLIERLDQSRGPVGLHMGWVSHGPILSHILLMSRCIASRSIMSLLLTPSGLLVALPSFSAPSGPRMS</sequence>
<proteinExistence type="predicted"/>